<dbReference type="NCBIfam" id="NF041375">
    <property type="entry name" value="XopV"/>
    <property type="match status" value="1"/>
</dbReference>
<proteinExistence type="predicted"/>
<comment type="caution">
    <text evidence="2">The sequence shown here is derived from an EMBL/GenBank/DDBJ whole genome shotgun (WGS) entry which is preliminary data.</text>
</comment>
<sequence length="346" mass="37374">MKISPNSVVSPSRSEPAVAGGHSDGSIRQAQTSTESAVGAALSPLPKAPSLRRTRSLPAMALGTPLPSARLDTLFGSCQPARGKVMEKDGGLVKRTPIQKQEVENLGEGMGRVKINPSRVVVATAGPLRKLGRAATAPAASRAAAKALQLSEAELHQIAQQPPTLLMQEQIEKMQPPTPGAQLSQCLNLEALRKRQVEYKWNISRNGSLIVGETHPNHPLTGNMKEKAVRKAAQPFAQGHVTLVGGQQWNSPWERNRFLPESRICGRLYYDEKDRLCIDNDSGRFSEYADRTPSHLANVAALFKELGIHVETEWVQKKPIELSKQPRRTDATSDSAAGPSSAAAVS</sequence>
<evidence type="ECO:0000313" key="2">
    <source>
        <dbReference type="EMBL" id="MFN6508879.1"/>
    </source>
</evidence>
<keyword evidence="3" id="KW-1185">Reference proteome</keyword>
<reference evidence="2 3" key="1">
    <citation type="submission" date="2024-12" db="EMBL/GenBank/DDBJ databases">
        <authorList>
            <person name="Alaofin S."/>
            <person name="Velasco D."/>
            <person name="Li D."/>
            <person name="Baldwin T."/>
            <person name="Liu Z."/>
            <person name="Schachterle J.K."/>
        </authorList>
    </citation>
    <scope>NUCLEOTIDE SEQUENCE [LARGE SCALE GENOMIC DNA]</scope>
    <source>
        <strain evidence="2 3">B1</strain>
    </source>
</reference>
<dbReference type="RefSeq" id="WP_229017585.1">
    <property type="nucleotide sequence ID" value="NZ_CP064001.1"/>
</dbReference>
<protein>
    <submittedName>
        <fullName evidence="2">XopV/AopV family type III secretion system effector</fullName>
    </submittedName>
</protein>
<dbReference type="Proteomes" id="UP001635788">
    <property type="component" value="Unassembled WGS sequence"/>
</dbReference>
<dbReference type="EMBL" id="JBKAMQ010000002">
    <property type="protein sequence ID" value="MFN6508879.1"/>
    <property type="molecule type" value="Genomic_DNA"/>
</dbReference>
<feature type="region of interest" description="Disordered" evidence="1">
    <location>
        <begin position="1"/>
        <end position="51"/>
    </location>
</feature>
<feature type="region of interest" description="Disordered" evidence="1">
    <location>
        <begin position="317"/>
        <end position="346"/>
    </location>
</feature>
<name>A0ABW9KZA8_XANCT</name>
<accession>A0ABW9KZA8</accession>
<feature type="compositionally biased region" description="Polar residues" evidence="1">
    <location>
        <begin position="26"/>
        <end position="36"/>
    </location>
</feature>
<gene>
    <name evidence="2" type="primary">xopV</name>
    <name evidence="2" type="ORF">ACK3FC_17150</name>
</gene>
<feature type="compositionally biased region" description="Low complexity" evidence="1">
    <location>
        <begin position="332"/>
        <end position="346"/>
    </location>
</feature>
<organism evidence="2 3">
    <name type="scientific">Xanthomonas translucens pv. translucens</name>
    <dbReference type="NCBI Taxonomy" id="134875"/>
    <lineage>
        <taxon>Bacteria</taxon>
        <taxon>Pseudomonadati</taxon>
        <taxon>Pseudomonadota</taxon>
        <taxon>Gammaproteobacteria</taxon>
        <taxon>Lysobacterales</taxon>
        <taxon>Lysobacteraceae</taxon>
        <taxon>Xanthomonas</taxon>
        <taxon>Xanthomonas translucens group</taxon>
    </lineage>
</organism>
<feature type="compositionally biased region" description="Polar residues" evidence="1">
    <location>
        <begin position="1"/>
        <end position="13"/>
    </location>
</feature>
<evidence type="ECO:0000313" key="3">
    <source>
        <dbReference type="Proteomes" id="UP001635788"/>
    </source>
</evidence>
<evidence type="ECO:0000256" key="1">
    <source>
        <dbReference type="SAM" id="MobiDB-lite"/>
    </source>
</evidence>